<gene>
    <name evidence="2" type="ORF">F9U64_00600</name>
</gene>
<comment type="caution">
    <text evidence="2">The sequence shown here is derived from an EMBL/GenBank/DDBJ whole genome shotgun (WGS) entry which is preliminary data.</text>
</comment>
<proteinExistence type="predicted"/>
<dbReference type="EMBL" id="WEID01000004">
    <property type="protein sequence ID" value="KAB8139326.1"/>
    <property type="molecule type" value="Genomic_DNA"/>
</dbReference>
<reference evidence="2 3" key="1">
    <citation type="submission" date="2019-10" db="EMBL/GenBank/DDBJ databases">
        <title>Gracilibacillus sp. nov. isolated from rice seeds.</title>
        <authorList>
            <person name="He S."/>
        </authorList>
    </citation>
    <scope>NUCLEOTIDE SEQUENCE [LARGE SCALE GENOMIC DNA]</scope>
    <source>
        <strain evidence="2 3">TD8</strain>
    </source>
</reference>
<accession>A0A7C8KUK3</accession>
<evidence type="ECO:0000313" key="3">
    <source>
        <dbReference type="Proteomes" id="UP000480246"/>
    </source>
</evidence>
<dbReference type="RefSeq" id="WP_153400833.1">
    <property type="nucleotide sequence ID" value="NZ_ML762424.1"/>
</dbReference>
<dbReference type="Proteomes" id="UP000480246">
    <property type="component" value="Unassembled WGS sequence"/>
</dbReference>
<feature type="transmembrane region" description="Helical" evidence="1">
    <location>
        <begin position="7"/>
        <end position="27"/>
    </location>
</feature>
<keyword evidence="1" id="KW-1133">Transmembrane helix</keyword>
<keyword evidence="1" id="KW-0812">Transmembrane</keyword>
<dbReference type="AlphaFoldDB" id="A0A7C8KUK3"/>
<keyword evidence="1" id="KW-0472">Membrane</keyword>
<dbReference type="OrthoDB" id="1808939at2"/>
<evidence type="ECO:0000313" key="2">
    <source>
        <dbReference type="EMBL" id="KAB8139326.1"/>
    </source>
</evidence>
<protein>
    <submittedName>
        <fullName evidence="2">Uncharacterized protein</fullName>
    </submittedName>
</protein>
<evidence type="ECO:0000256" key="1">
    <source>
        <dbReference type="SAM" id="Phobius"/>
    </source>
</evidence>
<feature type="transmembrane region" description="Helical" evidence="1">
    <location>
        <begin position="33"/>
        <end position="54"/>
    </location>
</feature>
<name>A0A7C8KUK3_9BACI</name>
<sequence>MNKKEKIWGLTILIIILLGYLIPYTLLSNVAKWYGSFLLWTVLAILIIAANYMLTKDWSDEE</sequence>
<organism evidence="2 3">
    <name type="scientific">Gracilibacillus oryzae</name>
    <dbReference type="NCBI Taxonomy" id="1672701"/>
    <lineage>
        <taxon>Bacteria</taxon>
        <taxon>Bacillati</taxon>
        <taxon>Bacillota</taxon>
        <taxon>Bacilli</taxon>
        <taxon>Bacillales</taxon>
        <taxon>Bacillaceae</taxon>
        <taxon>Gracilibacillus</taxon>
    </lineage>
</organism>
<keyword evidence="3" id="KW-1185">Reference proteome</keyword>